<evidence type="ECO:0000256" key="1">
    <source>
        <dbReference type="SAM" id="SignalP"/>
    </source>
</evidence>
<evidence type="ECO:0000313" key="2">
    <source>
        <dbReference type="EMBL" id="GMQ35119.1"/>
    </source>
</evidence>
<keyword evidence="3" id="KW-1185">Reference proteome</keyword>
<evidence type="ECO:0000313" key="3">
    <source>
        <dbReference type="Proteomes" id="UP001307705"/>
    </source>
</evidence>
<sequence>MKRLITTLSLTGILGLSFAQSSIPVNSNYLIARGISPKILDAALSATLQEGAYAQNTVAKRIKNGQADSVQFILNYDPNFKEGLDIQIEYNPDSLRIIKEKELVKAVEEMHSFSRLSKSYLYDESTLTLVSQDGSNVVLSFLYDASKLEPELKFGKKVKGLIYLVGDELEKVELVNTEPLKFMGHKVESGVFKSTIYFQKIPENGGYIVKSSDERYEYQSKKETIKSEIFTETTSYKDKNGLPISWTNQPDQISLGSKSVTVSGSLGGALPIFGKGARKLGYHLPRPVGISLLNHQQFQTLQFTDLSVGLNGGEKVSLNNLFSLEESTVPQTTKIEMVRGDVWLFPFLNFSGMVGRGRNNLDGQLFLSDEFKSALEKLGFLVGLKPDDVPDYLPLVSELTALSYGGGVTLAGGVGNFNFTFNYQIVASSVLEANTTKLAQVFMPTIGYMTPFGLNIMLGAQGQYYETVTRGFLQLSPETKLDYEVNFEPIRWNVMTGLYMPLSNHFDLAIQGGFGQRRSMTAVLGYRFF</sequence>
<keyword evidence="1" id="KW-0732">Signal</keyword>
<reference evidence="2 3" key="1">
    <citation type="submission" date="2023-08" db="EMBL/GenBank/DDBJ databases">
        <title>Draft genome sequence of Algoriphagus taiwanensis.</title>
        <authorList>
            <person name="Takatani N."/>
            <person name="Hosokawa M."/>
            <person name="Sawabe T."/>
        </authorList>
    </citation>
    <scope>NUCLEOTIDE SEQUENCE [LARGE SCALE GENOMIC DNA]</scope>
    <source>
        <strain evidence="2 3">JCM 19755</strain>
    </source>
</reference>
<comment type="caution">
    <text evidence="2">The sequence shown here is derived from an EMBL/GenBank/DDBJ whole genome shotgun (WGS) entry which is preliminary data.</text>
</comment>
<feature type="signal peptide" evidence="1">
    <location>
        <begin position="1"/>
        <end position="19"/>
    </location>
</feature>
<dbReference type="EMBL" id="BTPE01000014">
    <property type="protein sequence ID" value="GMQ35119.1"/>
    <property type="molecule type" value="Genomic_DNA"/>
</dbReference>
<feature type="chain" id="PRO_5045126617" description="Outer membrane protein beta-barrel domain-containing protein" evidence="1">
    <location>
        <begin position="20"/>
        <end position="529"/>
    </location>
</feature>
<gene>
    <name evidence="2" type="ORF">Ataiwa_33920</name>
</gene>
<dbReference type="RefSeq" id="WP_338229947.1">
    <property type="nucleotide sequence ID" value="NZ_BTPE01000014.1"/>
</dbReference>
<accession>A0ABQ6Q4L4</accession>
<proteinExistence type="predicted"/>
<evidence type="ECO:0008006" key="4">
    <source>
        <dbReference type="Google" id="ProtNLM"/>
    </source>
</evidence>
<protein>
    <recommendedName>
        <fullName evidence="4">Outer membrane protein beta-barrel domain-containing protein</fullName>
    </recommendedName>
</protein>
<name>A0ABQ6Q4L4_9BACT</name>
<organism evidence="2 3">
    <name type="scientific">Algoriphagus taiwanensis</name>
    <dbReference type="NCBI Taxonomy" id="1445656"/>
    <lineage>
        <taxon>Bacteria</taxon>
        <taxon>Pseudomonadati</taxon>
        <taxon>Bacteroidota</taxon>
        <taxon>Cytophagia</taxon>
        <taxon>Cytophagales</taxon>
        <taxon>Cyclobacteriaceae</taxon>
        <taxon>Algoriphagus</taxon>
    </lineage>
</organism>
<dbReference type="Proteomes" id="UP001307705">
    <property type="component" value="Unassembled WGS sequence"/>
</dbReference>